<name>Q0W6P0_METAR</name>
<dbReference type="AlphaFoldDB" id="Q0W6P0"/>
<proteinExistence type="predicted"/>
<accession>Q0W6P0</accession>
<sequence length="133" mass="15390">MCYIGYGYRAARHARKPSSPRAFSIRINMNSLVRLDDPGTLAFHEKVISWRAWHLGEPGGIFDLLRANFQFFIPLLENTLFIRESFLKHFAQFLCLDFRLLNACIRRLSQDDPRQPVFPLQSSGPSHSYSQTS</sequence>
<protein>
    <submittedName>
        <fullName evidence="1">Uncharacterized protein</fullName>
    </submittedName>
</protein>
<reference evidence="1 2" key="1">
    <citation type="journal article" date="2006" name="Science">
        <title>Genome of rice cluster I archaea -- the key methane producers in the rice rhizosphere.</title>
        <authorList>
            <person name="Erkel C."/>
            <person name="Kube M."/>
            <person name="Reinhardt R."/>
            <person name="Liesack W."/>
        </authorList>
    </citation>
    <scope>NUCLEOTIDE SEQUENCE [LARGE SCALE GENOMIC DNA]</scope>
    <source>
        <strain evidence="2">DSM 22066 / NBRC 105507 / MRE50</strain>
    </source>
</reference>
<gene>
    <name evidence="1" type="ORF">RCIA22</name>
</gene>
<evidence type="ECO:0000313" key="2">
    <source>
        <dbReference type="Proteomes" id="UP000000663"/>
    </source>
</evidence>
<organism evidence="1 2">
    <name type="scientific">Methanocella arvoryzae (strain DSM 22066 / NBRC 105507 / MRE50)</name>
    <dbReference type="NCBI Taxonomy" id="351160"/>
    <lineage>
        <taxon>Archaea</taxon>
        <taxon>Methanobacteriati</taxon>
        <taxon>Methanobacteriota</taxon>
        <taxon>Stenosarchaea group</taxon>
        <taxon>Methanomicrobia</taxon>
        <taxon>Methanocellales</taxon>
        <taxon>Methanocellaceae</taxon>
        <taxon>Methanocella</taxon>
    </lineage>
</organism>
<keyword evidence="2" id="KW-1185">Reference proteome</keyword>
<dbReference type="EMBL" id="AM114193">
    <property type="protein sequence ID" value="CAJ35953.1"/>
    <property type="molecule type" value="Genomic_DNA"/>
</dbReference>
<evidence type="ECO:0000313" key="1">
    <source>
        <dbReference type="EMBL" id="CAJ35953.1"/>
    </source>
</evidence>
<dbReference type="Proteomes" id="UP000000663">
    <property type="component" value="Chromosome"/>
</dbReference>
<dbReference type="KEGG" id="rci:RCIA22"/>
<dbReference type="STRING" id="351160.RCIA22"/>